<dbReference type="AlphaFoldDB" id="A0AB38Z8K2"/>
<keyword evidence="1" id="KW-0812">Transmembrane</keyword>
<keyword evidence="1" id="KW-0472">Membrane</keyword>
<proteinExistence type="predicted"/>
<sequence>MTTPLCNMILASFSVLIFAFATWIGFVPLDKKHFDKNQWENKVKKWTNKMFEKLFPKWQWPRTERYALTKVGLGIAVLFGLLGIWLP</sequence>
<reference evidence="2" key="1">
    <citation type="submission" date="2023-12" db="EMBL/GenBank/DDBJ databases">
        <title>Isolation of organohalide respiring bacteria Dehalococcoides mccartyi strain GPTCE1 in groundwater collected near a chemical plant in Suzhou, China.</title>
        <authorList>
            <person name="Liu G."/>
        </authorList>
    </citation>
    <scope>NUCLEOTIDE SEQUENCE</scope>
    <source>
        <strain evidence="2">GPTCE1</strain>
    </source>
</reference>
<dbReference type="RefSeq" id="WP_324664451.1">
    <property type="nucleotide sequence ID" value="NZ_CP141531.1"/>
</dbReference>
<keyword evidence="1" id="KW-1133">Transmembrane helix</keyword>
<evidence type="ECO:0000256" key="1">
    <source>
        <dbReference type="SAM" id="Phobius"/>
    </source>
</evidence>
<evidence type="ECO:0000313" key="2">
    <source>
        <dbReference type="EMBL" id="WRO06908.1"/>
    </source>
</evidence>
<accession>A0AB38Z8K2</accession>
<organism evidence="2 3">
    <name type="scientific">Dehalococcoides mccartyi</name>
    <dbReference type="NCBI Taxonomy" id="61435"/>
    <lineage>
        <taxon>Bacteria</taxon>
        <taxon>Bacillati</taxon>
        <taxon>Chloroflexota</taxon>
        <taxon>Dehalococcoidia</taxon>
        <taxon>Dehalococcoidales</taxon>
        <taxon>Dehalococcoidaceae</taxon>
        <taxon>Dehalococcoides</taxon>
    </lineage>
</organism>
<feature type="transmembrane region" description="Helical" evidence="1">
    <location>
        <begin position="67"/>
        <end position="86"/>
    </location>
</feature>
<feature type="transmembrane region" description="Helical" evidence="1">
    <location>
        <begin position="6"/>
        <end position="29"/>
    </location>
</feature>
<gene>
    <name evidence="2" type="ORF">VLL09_05840</name>
</gene>
<evidence type="ECO:0000313" key="3">
    <source>
        <dbReference type="Proteomes" id="UP001327986"/>
    </source>
</evidence>
<protein>
    <submittedName>
        <fullName evidence="2">Uncharacterized protein</fullName>
    </submittedName>
</protein>
<name>A0AB38Z8K2_9CHLR</name>
<dbReference type="EMBL" id="CP141531">
    <property type="protein sequence ID" value="WRO06908.1"/>
    <property type="molecule type" value="Genomic_DNA"/>
</dbReference>
<dbReference type="Proteomes" id="UP001327986">
    <property type="component" value="Chromosome"/>
</dbReference>